<dbReference type="VEuPathDB" id="FungiDB:HGUI_01370"/>
<evidence type="ECO:0000256" key="14">
    <source>
        <dbReference type="ARBA" id="ARBA00023065"/>
    </source>
</evidence>
<feature type="transmembrane region" description="Helical" evidence="17">
    <location>
        <begin position="161"/>
        <end position="184"/>
    </location>
</feature>
<evidence type="ECO:0000256" key="4">
    <source>
        <dbReference type="ARBA" id="ARBA00022448"/>
    </source>
</evidence>
<dbReference type="InterPro" id="IPR013121">
    <property type="entry name" value="Fe_red_NAD-bd_6"/>
</dbReference>
<evidence type="ECO:0000259" key="19">
    <source>
        <dbReference type="PROSITE" id="PS51384"/>
    </source>
</evidence>
<keyword evidence="6" id="KW-0285">Flavoprotein</keyword>
<dbReference type="SFLD" id="SFLDS00052">
    <property type="entry name" value="Ferric_Reductase_Domain"/>
    <property type="match status" value="1"/>
</dbReference>
<evidence type="ECO:0000256" key="11">
    <source>
        <dbReference type="ARBA" id="ARBA00022989"/>
    </source>
</evidence>
<evidence type="ECO:0000256" key="2">
    <source>
        <dbReference type="ARBA" id="ARBA00004141"/>
    </source>
</evidence>
<evidence type="ECO:0000256" key="3">
    <source>
        <dbReference type="ARBA" id="ARBA00006278"/>
    </source>
</evidence>
<keyword evidence="7 17" id="KW-0812">Transmembrane</keyword>
<evidence type="ECO:0000256" key="17">
    <source>
        <dbReference type="SAM" id="Phobius"/>
    </source>
</evidence>
<comment type="cofactor">
    <cofactor evidence="1">
        <name>FAD</name>
        <dbReference type="ChEBI" id="CHEBI:57692"/>
    </cofactor>
</comment>
<keyword evidence="11 17" id="KW-1133">Transmembrane helix</keyword>
<evidence type="ECO:0000256" key="5">
    <source>
        <dbReference type="ARBA" id="ARBA00022617"/>
    </source>
</evidence>
<dbReference type="InterPro" id="IPR013130">
    <property type="entry name" value="Fe3_Rdtase_TM_dom"/>
</dbReference>
<dbReference type="PANTHER" id="PTHR32361">
    <property type="entry name" value="FERRIC/CUPRIC REDUCTASE TRANSMEMBRANE COMPONENT"/>
    <property type="match status" value="1"/>
</dbReference>
<keyword evidence="8" id="KW-0274">FAD</keyword>
<proteinExistence type="inferred from homology"/>
<protein>
    <recommendedName>
        <fullName evidence="19">FAD-binding FR-type domain-containing protein</fullName>
    </recommendedName>
</protein>
<comment type="subcellular location">
    <subcellularLocation>
        <location evidence="2">Membrane</location>
        <topology evidence="2">Multi-pass membrane protein</topology>
    </subcellularLocation>
</comment>
<evidence type="ECO:0000256" key="9">
    <source>
        <dbReference type="ARBA" id="ARBA00022857"/>
    </source>
</evidence>
<feature type="transmembrane region" description="Helical" evidence="17">
    <location>
        <begin position="336"/>
        <end position="359"/>
    </location>
</feature>
<keyword evidence="5" id="KW-0349">Heme</keyword>
<keyword evidence="21" id="KW-1185">Reference proteome</keyword>
<evidence type="ECO:0000256" key="6">
    <source>
        <dbReference type="ARBA" id="ARBA00022630"/>
    </source>
</evidence>
<dbReference type="SFLD" id="SFLDG01168">
    <property type="entry name" value="Ferric_reductase_subgroup_(FRE"/>
    <property type="match status" value="1"/>
</dbReference>
<evidence type="ECO:0000313" key="20">
    <source>
        <dbReference type="EMBL" id="SGZ39170.1"/>
    </source>
</evidence>
<dbReference type="OrthoDB" id="4494341at2759"/>
<dbReference type="GO" id="GO:0000293">
    <property type="term" value="F:ferric-chelate reductase activity"/>
    <property type="evidence" value="ECO:0007669"/>
    <property type="project" value="UniProtKB-ARBA"/>
</dbReference>
<feature type="domain" description="FAD-binding FR-type" evidence="19">
    <location>
        <begin position="413"/>
        <end position="526"/>
    </location>
</feature>
<dbReference type="Proteomes" id="UP000183365">
    <property type="component" value="Unassembled WGS sequence"/>
</dbReference>
<dbReference type="InterPro" id="IPR051410">
    <property type="entry name" value="Ferric/Cupric_Reductase"/>
</dbReference>
<comment type="similarity">
    <text evidence="3">Belongs to the ferric reductase (FRE) family.</text>
</comment>
<evidence type="ECO:0000256" key="7">
    <source>
        <dbReference type="ARBA" id="ARBA00022692"/>
    </source>
</evidence>
<accession>A0A1L0AYF3</accession>
<keyword evidence="14" id="KW-0406">Ion transport</keyword>
<reference evidence="21" key="1">
    <citation type="submission" date="2016-11" db="EMBL/GenBank/DDBJ databases">
        <authorList>
            <person name="Guldener U."/>
        </authorList>
    </citation>
    <scope>NUCLEOTIDE SEQUENCE [LARGE SCALE GENOMIC DNA]</scope>
</reference>
<evidence type="ECO:0000256" key="12">
    <source>
        <dbReference type="ARBA" id="ARBA00023002"/>
    </source>
</evidence>
<keyword evidence="10" id="KW-0249">Electron transport</keyword>
<dbReference type="InterPro" id="IPR017927">
    <property type="entry name" value="FAD-bd_FR_type"/>
</dbReference>
<keyword evidence="9" id="KW-0521">NADP</keyword>
<keyword evidence="5" id="KW-0479">Metal-binding</keyword>
<evidence type="ECO:0000256" key="16">
    <source>
        <dbReference type="ARBA" id="ARBA00023180"/>
    </source>
</evidence>
<evidence type="ECO:0000256" key="13">
    <source>
        <dbReference type="ARBA" id="ARBA00023004"/>
    </source>
</evidence>
<feature type="transmembrane region" description="Helical" evidence="17">
    <location>
        <begin position="366"/>
        <end position="386"/>
    </location>
</feature>
<evidence type="ECO:0000256" key="8">
    <source>
        <dbReference type="ARBA" id="ARBA00022827"/>
    </source>
</evidence>
<dbReference type="GO" id="GO:0005886">
    <property type="term" value="C:plasma membrane"/>
    <property type="evidence" value="ECO:0007669"/>
    <property type="project" value="TreeGrafter"/>
</dbReference>
<keyword evidence="12" id="KW-0560">Oxidoreductase</keyword>
<dbReference type="EMBL" id="FQNF01000018">
    <property type="protein sequence ID" value="SGZ39170.1"/>
    <property type="molecule type" value="Genomic_DNA"/>
</dbReference>
<evidence type="ECO:0000256" key="18">
    <source>
        <dbReference type="SAM" id="SignalP"/>
    </source>
</evidence>
<dbReference type="InterPro" id="IPR013112">
    <property type="entry name" value="FAD-bd_8"/>
</dbReference>
<name>A0A1L0AYF3_9ASCO</name>
<feature type="signal peptide" evidence="18">
    <location>
        <begin position="1"/>
        <end position="23"/>
    </location>
</feature>
<feature type="transmembrane region" description="Helical" evidence="17">
    <location>
        <begin position="303"/>
        <end position="324"/>
    </location>
</feature>
<sequence>MSVLVNFGLQLLLVFSFINNIQGVEHLKFLKWHRYNDGELTTLGCNWAISQYMMFCNNSEASNCMCINQPSMYTYLNCIASTAKTEKVKDKGYNYFLKHYCPKLNQDDLDASIKNGSQYLNITVVDDMTTIQYKPVLANSTIVSNAIDTFRIRYKVFDDGMFFGMGLCGYFALIILCAVIHNFFEVTRVNNRLRNTTIYHQIMQNSFTEKLENLNPIINKDNILIASWCIFNILSLCFDYHQDGSINVYWDSSYKQIVRYISDRAGYIALFLTNLTWFMGQRNNLLSVFTGWPQSKFIMYHKWIGRACAMHVIVHSIFLLWQSTVMGYQAARLITYWYQWGCVATICISIQVVWACWFIKNLAYETFLVAHIILAVFFLIGSWYHLAVHEKMAHWLIYPICAWGLERIWRIARIYFCGGIHRNAEIKLSPMSDILSIKVKTSFSDRFKLPGQFAYLYLINLDLDWVLMMQSHPFTFVYQDDGSVMFYCKVKKGITKKLRNYLLSQPNYTSSISVMIEGPYGGISEKVVSSKYTDHLIMASTGTGVSGSIGHLKNAIKNNISKITLIWITPYRDDIEFIKEEFMFLQQHSAKDIDISLNFYLTREQKESFDEKKINLGIDYINVHYGKPDISLLFEENIDSSQLRKCKTNVLLCTHHSLRQAVKKCVFKYKRLGHNIEMFDETQQW</sequence>
<keyword evidence="18" id="KW-0732">Signal</keyword>
<dbReference type="Gene3D" id="3.40.50.80">
    <property type="entry name" value="Nucleotide-binding domain of ferredoxin-NADP reductase (FNR) module"/>
    <property type="match status" value="1"/>
</dbReference>
<keyword evidence="15 17" id="KW-0472">Membrane</keyword>
<organism evidence="20 21">
    <name type="scientific">Hanseniaspora guilliermondii</name>
    <dbReference type="NCBI Taxonomy" id="56406"/>
    <lineage>
        <taxon>Eukaryota</taxon>
        <taxon>Fungi</taxon>
        <taxon>Dikarya</taxon>
        <taxon>Ascomycota</taxon>
        <taxon>Saccharomycotina</taxon>
        <taxon>Saccharomycetes</taxon>
        <taxon>Saccharomycodales</taxon>
        <taxon>Saccharomycodaceae</taxon>
        <taxon>Hanseniaspora</taxon>
    </lineage>
</organism>
<dbReference type="PROSITE" id="PS51384">
    <property type="entry name" value="FAD_FR"/>
    <property type="match status" value="1"/>
</dbReference>
<dbReference type="Pfam" id="PF08022">
    <property type="entry name" value="FAD_binding_8"/>
    <property type="match status" value="1"/>
</dbReference>
<dbReference type="Pfam" id="PF01794">
    <property type="entry name" value="Ferric_reduct"/>
    <property type="match status" value="1"/>
</dbReference>
<dbReference type="GO" id="GO:0006879">
    <property type="term" value="P:intracellular iron ion homeostasis"/>
    <property type="evidence" value="ECO:0007669"/>
    <property type="project" value="TreeGrafter"/>
</dbReference>
<feature type="chain" id="PRO_5009680741" description="FAD-binding FR-type domain-containing protein" evidence="18">
    <location>
        <begin position="24"/>
        <end position="685"/>
    </location>
</feature>
<dbReference type="CDD" id="cd06186">
    <property type="entry name" value="NOX_Duox_like_FAD_NADP"/>
    <property type="match status" value="1"/>
</dbReference>
<keyword evidence="16" id="KW-0325">Glycoprotein</keyword>
<evidence type="ECO:0000256" key="10">
    <source>
        <dbReference type="ARBA" id="ARBA00022982"/>
    </source>
</evidence>
<dbReference type="GO" id="GO:0006826">
    <property type="term" value="P:iron ion transport"/>
    <property type="evidence" value="ECO:0007669"/>
    <property type="project" value="TreeGrafter"/>
</dbReference>
<evidence type="ECO:0000313" key="21">
    <source>
        <dbReference type="Proteomes" id="UP000183365"/>
    </source>
</evidence>
<gene>
    <name evidence="20" type="ORF">HGUI_01370</name>
</gene>
<dbReference type="InterPro" id="IPR039261">
    <property type="entry name" value="FNR_nucleotide-bd"/>
</dbReference>
<keyword evidence="4" id="KW-0813">Transport</keyword>
<evidence type="ECO:0000256" key="1">
    <source>
        <dbReference type="ARBA" id="ARBA00001974"/>
    </source>
</evidence>
<evidence type="ECO:0000256" key="15">
    <source>
        <dbReference type="ARBA" id="ARBA00023136"/>
    </source>
</evidence>
<dbReference type="PANTHER" id="PTHR32361:SF9">
    <property type="entry name" value="FERRIC REDUCTASE TRANSMEMBRANE COMPONENT 3-RELATED"/>
    <property type="match status" value="1"/>
</dbReference>
<keyword evidence="13" id="KW-0408">Iron</keyword>
<dbReference type="AlphaFoldDB" id="A0A1L0AYF3"/>
<dbReference type="SUPFAM" id="SSF52343">
    <property type="entry name" value="Ferredoxin reductase-like, C-terminal NADP-linked domain"/>
    <property type="match status" value="1"/>
</dbReference>
<dbReference type="Pfam" id="PF08030">
    <property type="entry name" value="NAD_binding_6"/>
    <property type="match status" value="1"/>
</dbReference>
<dbReference type="GO" id="GO:0015677">
    <property type="term" value="P:copper ion import"/>
    <property type="evidence" value="ECO:0007669"/>
    <property type="project" value="TreeGrafter"/>
</dbReference>